<dbReference type="RefSeq" id="XP_028875896.1">
    <property type="nucleotide sequence ID" value="XM_029017317.1"/>
</dbReference>
<feature type="compositionally biased region" description="Basic and acidic residues" evidence="5">
    <location>
        <begin position="129"/>
        <end position="144"/>
    </location>
</feature>
<dbReference type="OrthoDB" id="10266058at2759"/>
<keyword evidence="1" id="KW-0507">mRNA processing</keyword>
<dbReference type="SUPFAM" id="SSF54928">
    <property type="entry name" value="RNA-binding domain, RBD"/>
    <property type="match status" value="1"/>
</dbReference>
<feature type="region of interest" description="Disordered" evidence="5">
    <location>
        <begin position="228"/>
        <end position="371"/>
    </location>
</feature>
<dbReference type="Gene3D" id="3.30.70.330">
    <property type="match status" value="1"/>
</dbReference>
<evidence type="ECO:0000256" key="3">
    <source>
        <dbReference type="ARBA" id="ARBA00023187"/>
    </source>
</evidence>
<dbReference type="AlphaFoldDB" id="A0A1J4MKM6"/>
<feature type="compositionally biased region" description="Basic and acidic residues" evidence="5">
    <location>
        <begin position="268"/>
        <end position="280"/>
    </location>
</feature>
<evidence type="ECO:0000256" key="4">
    <source>
        <dbReference type="PROSITE-ProRule" id="PRU00176"/>
    </source>
</evidence>
<feature type="compositionally biased region" description="Basic residues" evidence="5">
    <location>
        <begin position="281"/>
        <end position="293"/>
    </location>
</feature>
<keyword evidence="2 4" id="KW-0694">RNA-binding</keyword>
<dbReference type="GO" id="GO:0006397">
    <property type="term" value="P:mRNA processing"/>
    <property type="evidence" value="ECO:0007669"/>
    <property type="project" value="UniProtKB-KW"/>
</dbReference>
<evidence type="ECO:0000256" key="5">
    <source>
        <dbReference type="SAM" id="MobiDB-lite"/>
    </source>
</evidence>
<feature type="compositionally biased region" description="Polar residues" evidence="5">
    <location>
        <begin position="228"/>
        <end position="240"/>
    </location>
</feature>
<comment type="caution">
    <text evidence="7">The sequence shown here is derived from an EMBL/GenBank/DDBJ whole genome shotgun (WGS) entry which is preliminary data.</text>
</comment>
<feature type="compositionally biased region" description="Basic and acidic residues" evidence="5">
    <location>
        <begin position="348"/>
        <end position="370"/>
    </location>
</feature>
<dbReference type="Proteomes" id="UP000186176">
    <property type="component" value="Unassembled WGS sequence"/>
</dbReference>
<feature type="compositionally biased region" description="Basic and acidic residues" evidence="5">
    <location>
        <begin position="26"/>
        <end position="37"/>
    </location>
</feature>
<feature type="domain" description="RRM" evidence="6">
    <location>
        <begin position="509"/>
        <end position="595"/>
    </location>
</feature>
<feature type="compositionally biased region" description="Basic residues" evidence="5">
    <location>
        <begin position="80"/>
        <end position="94"/>
    </location>
</feature>
<feature type="region of interest" description="Disordered" evidence="5">
    <location>
        <begin position="425"/>
        <end position="453"/>
    </location>
</feature>
<feature type="compositionally biased region" description="Low complexity" evidence="5">
    <location>
        <begin position="95"/>
        <end position="109"/>
    </location>
</feature>
<feature type="compositionally biased region" description="Basic and acidic residues" evidence="5">
    <location>
        <begin position="438"/>
        <end position="448"/>
    </location>
</feature>
<keyword evidence="3" id="KW-0508">mRNA splicing</keyword>
<evidence type="ECO:0000256" key="2">
    <source>
        <dbReference type="ARBA" id="ARBA00022884"/>
    </source>
</evidence>
<feature type="compositionally biased region" description="Basic residues" evidence="5">
    <location>
        <begin position="113"/>
        <end position="128"/>
    </location>
</feature>
<evidence type="ECO:0000259" key="6">
    <source>
        <dbReference type="PROSITE" id="PS50102"/>
    </source>
</evidence>
<feature type="compositionally biased region" description="Polar residues" evidence="5">
    <location>
        <begin position="197"/>
        <end position="208"/>
    </location>
</feature>
<proteinExistence type="predicted"/>
<dbReference type="GO" id="GO:0003723">
    <property type="term" value="F:RNA binding"/>
    <property type="evidence" value="ECO:0007669"/>
    <property type="project" value="UniProtKB-UniRule"/>
</dbReference>
<evidence type="ECO:0000256" key="1">
    <source>
        <dbReference type="ARBA" id="ARBA00022664"/>
    </source>
</evidence>
<sequence>MSPAESSVCRNDDHSFQSFSSRKYRREKESAEIRAEMNIKSNQRRGDFSFKEGSFSSPFISRSSSNSSNGKRYSPAKVNTRFKFKSVSRSRSKSSSKYGYRSESMSLSDSRSRSRSNQRRRSKQGHNRISKERGRSKERVRRSYESSPGEYLDNYYCSQDEDSPSRLRSYETRSRRFQNSRSVSSSVDRSSYKGRTYQRSDLSYLKNNPKNQFNFEISKITDREHSLKNITTSYSKSLPGSRSTSRSRNRSRSVEKNRSGSRTRGRNRSRDKIRYRDRGWSRSRSKSKSKSRSRSASVTRSKPLSKQKYISRSQSKPKSKSKLRSRSRSGSSLDEISVSNSISKSARHRSEYYRNEDSYEQDYDHDHEYGKNTSGYNYSSGYLNRQSHAYSYGHSNSYYNDYDKGGYNYGDRNWKNYQNSRYSNKYRDRNESYAQRSFSEERERSRERERRRRRMQAECIKKAGGFQKLAQSEGKEPTPVFYDGFQWVAKTGSTASMDPATMNNTRRFRRLYFGNLPLNLGLTESNFQQIVWQEMALRGLCLNPNENPILCVWFAQKKGNYGFIEFRTVEETEKALQLDGFACMGSKIKVSRPNDYSQALLSSSGSTQTPCLSLFNPNNMLNYHPIIAGTITKDNAMALGQQAALQLLFSIEDTYPLGTLNLDSKVIRISNVLDHSLIQDPDQCQKIKQDFCSGIEYKDSILSSKIITIDDISRLCQELAERDIQLEPADILLEFDSSSSLQLSVSAMSIAKYDHKIPKMNFFDENFYHSHLKR</sequence>
<feature type="compositionally biased region" description="Basic and acidic residues" evidence="5">
    <location>
        <begin position="163"/>
        <end position="174"/>
    </location>
</feature>
<reference evidence="7 8" key="1">
    <citation type="submission" date="2016-10" db="EMBL/GenBank/DDBJ databases">
        <title>Reductive evolution of mitochondrial metabolism and differential evolution of invasion-related proteins in Cryptosporidium.</title>
        <authorList>
            <person name="Liu S."/>
            <person name="Roellig D.M."/>
            <person name="Guo Y."/>
            <person name="Li N."/>
            <person name="Frace M.A."/>
            <person name="Tang K."/>
            <person name="Zhang L."/>
            <person name="Feng Y."/>
            <person name="Xiao L."/>
        </authorList>
    </citation>
    <scope>NUCLEOTIDE SEQUENCE [LARGE SCALE GENOMIC DNA]</scope>
    <source>
        <strain evidence="7">39726</strain>
    </source>
</reference>
<name>A0A1J4MKM6_9CRYT</name>
<evidence type="ECO:0000313" key="7">
    <source>
        <dbReference type="EMBL" id="OII74750.1"/>
    </source>
</evidence>
<dbReference type="InterPro" id="IPR012677">
    <property type="entry name" value="Nucleotide-bd_a/b_plait_sf"/>
</dbReference>
<accession>A0A1J4MKM6</accession>
<protein>
    <submittedName>
        <fullName evidence="7">Splicing factor U2AF like auxilary factor</fullName>
    </submittedName>
</protein>
<dbReference type="EMBL" id="LRBP01000009">
    <property type="protein sequence ID" value="OII74750.1"/>
    <property type="molecule type" value="Genomic_DNA"/>
</dbReference>
<dbReference type="SMART" id="SM00360">
    <property type="entry name" value="RRM"/>
    <property type="match status" value="1"/>
</dbReference>
<feature type="region of interest" description="Disordered" evidence="5">
    <location>
        <begin position="1"/>
        <end position="208"/>
    </location>
</feature>
<dbReference type="VEuPathDB" id="CryptoDB:cubi_00303"/>
<dbReference type="InterPro" id="IPR000504">
    <property type="entry name" value="RRM_dom"/>
</dbReference>
<gene>
    <name evidence="7" type="ORF">cubi_00303</name>
</gene>
<organism evidence="7 8">
    <name type="scientific">Cryptosporidium ubiquitum</name>
    <dbReference type="NCBI Taxonomy" id="857276"/>
    <lineage>
        <taxon>Eukaryota</taxon>
        <taxon>Sar</taxon>
        <taxon>Alveolata</taxon>
        <taxon>Apicomplexa</taxon>
        <taxon>Conoidasida</taxon>
        <taxon>Coccidia</taxon>
        <taxon>Eucoccidiorida</taxon>
        <taxon>Eimeriorina</taxon>
        <taxon>Cryptosporidiidae</taxon>
        <taxon>Cryptosporidium</taxon>
    </lineage>
</organism>
<dbReference type="PANTHER" id="PTHR23139">
    <property type="entry name" value="RNA-BINDING PROTEIN"/>
    <property type="match status" value="1"/>
</dbReference>
<feature type="compositionally biased region" description="Low complexity" evidence="5">
    <location>
        <begin position="177"/>
        <end position="189"/>
    </location>
</feature>
<feature type="compositionally biased region" description="Low complexity" evidence="5">
    <location>
        <begin position="53"/>
        <end position="75"/>
    </location>
</feature>
<dbReference type="GeneID" id="39977096"/>
<dbReference type="PROSITE" id="PS50102">
    <property type="entry name" value="RRM"/>
    <property type="match status" value="1"/>
</dbReference>
<dbReference type="InterPro" id="IPR035979">
    <property type="entry name" value="RBD_domain_sf"/>
</dbReference>
<feature type="compositionally biased region" description="Basic residues" evidence="5">
    <location>
        <begin position="315"/>
        <end position="327"/>
    </location>
</feature>
<dbReference type="GO" id="GO:0008380">
    <property type="term" value="P:RNA splicing"/>
    <property type="evidence" value="ECO:0007669"/>
    <property type="project" value="UniProtKB-KW"/>
</dbReference>
<evidence type="ECO:0000313" key="8">
    <source>
        <dbReference type="Proteomes" id="UP000186176"/>
    </source>
</evidence>
<keyword evidence="8" id="KW-1185">Reference proteome</keyword>